<sequence length="189" mass="22275">MKSRYGEITKEILLTVALTGMIVVASTSPYFLTNIARAIMKNKKYGEKKATERKIARSLMRLREKRLIIIQEKEDGNFVVKATVGGKKVIEEINIENLEIKKQSVWDKKWRMVAFDIPDHRKNARDALREKLKELKFYQFQKSLFICPYPCEREIQFLCEFFDITSFVNIIIAEKIHNDIKVRARFNIL</sequence>
<evidence type="ECO:0000313" key="3">
    <source>
        <dbReference type="EMBL" id="OGZ66866.1"/>
    </source>
</evidence>
<name>A0A1G2HWD3_9BACT</name>
<feature type="domain" description="Transcriptional repressor PaaX-like central Cas2-like" evidence="2">
    <location>
        <begin position="105"/>
        <end position="177"/>
    </location>
</feature>
<dbReference type="InterPro" id="IPR048846">
    <property type="entry name" value="PaaX-like_central"/>
</dbReference>
<keyword evidence="1" id="KW-1133">Transmembrane helix</keyword>
<keyword evidence="1" id="KW-0812">Transmembrane</keyword>
<evidence type="ECO:0000313" key="4">
    <source>
        <dbReference type="Proteomes" id="UP000178380"/>
    </source>
</evidence>
<reference evidence="3 4" key="1">
    <citation type="journal article" date="2016" name="Nat. Commun.">
        <title>Thousands of microbial genomes shed light on interconnected biogeochemical processes in an aquifer system.</title>
        <authorList>
            <person name="Anantharaman K."/>
            <person name="Brown C.T."/>
            <person name="Hug L.A."/>
            <person name="Sharon I."/>
            <person name="Castelle C.J."/>
            <person name="Probst A.J."/>
            <person name="Thomas B.C."/>
            <person name="Singh A."/>
            <person name="Wilkins M.J."/>
            <person name="Karaoz U."/>
            <person name="Brodie E.L."/>
            <person name="Williams K.H."/>
            <person name="Hubbard S.S."/>
            <person name="Banfield J.F."/>
        </authorList>
    </citation>
    <scope>NUCLEOTIDE SEQUENCE [LARGE SCALE GENOMIC DNA]</scope>
</reference>
<evidence type="ECO:0000256" key="1">
    <source>
        <dbReference type="SAM" id="Phobius"/>
    </source>
</evidence>
<dbReference type="SUPFAM" id="SSF143430">
    <property type="entry name" value="TTP0101/SSO1404-like"/>
    <property type="match status" value="1"/>
</dbReference>
<protein>
    <recommendedName>
        <fullName evidence="2">Transcriptional repressor PaaX-like central Cas2-like domain-containing protein</fullName>
    </recommendedName>
</protein>
<proteinExistence type="predicted"/>
<accession>A0A1G2HWD3</accession>
<dbReference type="EMBL" id="MHOR01000022">
    <property type="protein sequence ID" value="OGZ66866.1"/>
    <property type="molecule type" value="Genomic_DNA"/>
</dbReference>
<keyword evidence="1" id="KW-0472">Membrane</keyword>
<dbReference type="Proteomes" id="UP000178380">
    <property type="component" value="Unassembled WGS sequence"/>
</dbReference>
<comment type="caution">
    <text evidence="3">The sequence shown here is derived from an EMBL/GenBank/DDBJ whole genome shotgun (WGS) entry which is preliminary data.</text>
</comment>
<gene>
    <name evidence="3" type="ORF">A3C58_02430</name>
</gene>
<feature type="transmembrane region" description="Helical" evidence="1">
    <location>
        <begin position="12"/>
        <end position="32"/>
    </location>
</feature>
<dbReference type="Pfam" id="PF20803">
    <property type="entry name" value="PaaX_M"/>
    <property type="match status" value="1"/>
</dbReference>
<dbReference type="AlphaFoldDB" id="A0A1G2HWD3"/>
<organism evidence="3 4">
    <name type="scientific">Candidatus Staskawiczbacteria bacterium RIFCSPHIGHO2_02_FULL_34_10</name>
    <dbReference type="NCBI Taxonomy" id="1802205"/>
    <lineage>
        <taxon>Bacteria</taxon>
        <taxon>Candidatus Staskawicziibacteriota</taxon>
    </lineage>
</organism>
<dbReference type="Gene3D" id="3.30.70.2650">
    <property type="match status" value="1"/>
</dbReference>
<evidence type="ECO:0000259" key="2">
    <source>
        <dbReference type="Pfam" id="PF20803"/>
    </source>
</evidence>